<dbReference type="Gene3D" id="3.30.160.60">
    <property type="entry name" value="Classic Zinc Finger"/>
    <property type="match status" value="1"/>
</dbReference>
<keyword evidence="1" id="KW-0479">Metal-binding</keyword>
<dbReference type="SUPFAM" id="SSF57667">
    <property type="entry name" value="beta-beta-alpha zinc fingers"/>
    <property type="match status" value="1"/>
</dbReference>
<evidence type="ECO:0000313" key="7">
    <source>
        <dbReference type="Proteomes" id="UP000765509"/>
    </source>
</evidence>
<reference evidence="6" key="1">
    <citation type="submission" date="2021-03" db="EMBL/GenBank/DDBJ databases">
        <title>Draft genome sequence of rust myrtle Austropuccinia psidii MF-1, a brazilian biotype.</title>
        <authorList>
            <person name="Quecine M.C."/>
            <person name="Pachon D.M.R."/>
            <person name="Bonatelli M.L."/>
            <person name="Correr F.H."/>
            <person name="Franceschini L.M."/>
            <person name="Leite T.F."/>
            <person name="Margarido G.R.A."/>
            <person name="Almeida C.A."/>
            <person name="Ferrarezi J.A."/>
            <person name="Labate C.A."/>
        </authorList>
    </citation>
    <scope>NUCLEOTIDE SEQUENCE</scope>
    <source>
        <strain evidence="6">MF-1</strain>
    </source>
</reference>
<dbReference type="Pfam" id="PF21884">
    <property type="entry name" value="ZUO1-like_ZHD"/>
    <property type="match status" value="1"/>
</dbReference>
<dbReference type="GO" id="GO:0003676">
    <property type="term" value="F:nucleic acid binding"/>
    <property type="evidence" value="ECO:0007669"/>
    <property type="project" value="InterPro"/>
</dbReference>
<dbReference type="InterPro" id="IPR018253">
    <property type="entry name" value="DnaJ_domain_CS"/>
</dbReference>
<dbReference type="PROSITE" id="PS00636">
    <property type="entry name" value="DNAJ_1"/>
    <property type="match status" value="1"/>
</dbReference>
<evidence type="ECO:0000259" key="5">
    <source>
        <dbReference type="PROSITE" id="PS50076"/>
    </source>
</evidence>
<dbReference type="SUPFAM" id="SSF46565">
    <property type="entry name" value="Chaperone J-domain"/>
    <property type="match status" value="1"/>
</dbReference>
<sequence length="624" mass="71742">MGANQSHSAHHHSNQSHSNATDDHQLDQASPEDLYAILQVTPDATSEEIKKSFKKLALIHHPDKNFANVEQATQRFAKIQQAYEILSDEDERAFYDRHRDELLNSKDDELDEFDPTHLTPKKPRSSSHPGITVKQLLRFFDATLWNDDFSDSSTSFFTIYRNLFDQVSLEEKVARNDSVNIFPSFGTSESSYDQDLNGSKALKHFYSIWSNFGTQKTFEWIEPHHVSHQTDRRMKRLIEKENQRARENARKEYNETVRSLVNFIKKRDPRFISSTASNPAKWRAQEIQRIKRELREAAERRATEREHEAKQFREQSWQRTEPQLSDEETIEEANSAQETESEAEEVNDWYCVACKKDFNTQGAWDNHERSKKHKQNAHILRKQMIKEDVELSLSNFSSLSSPLITVSSSQQLKQETSQGDIMKSGPTSPNDIQDNLHSLSLNHSQSEASDLGSSPPSRDSFEKDDLTFVDLNKGFDPSDKFNNESEIEATEMVRKRGKRSKRIITPIPSNINEVSETLASELLVKEPNDPVTEKREMSKREKRKAKEAIKKQQEMNKVGLNGFAQPESCNVCNEKFPSKTKLFEHLKIAGHASAIKLDLPLTDQMQSMKSSKAKKSTGKKKGNR</sequence>
<protein>
    <recommendedName>
        <fullName evidence="5">J domain-containing protein</fullName>
    </recommendedName>
</protein>
<evidence type="ECO:0000256" key="2">
    <source>
        <dbReference type="ARBA" id="ARBA00022771"/>
    </source>
</evidence>
<feature type="compositionally biased region" description="Basic and acidic residues" evidence="4">
    <location>
        <begin position="298"/>
        <end position="313"/>
    </location>
</feature>
<feature type="region of interest" description="Disordered" evidence="4">
    <location>
        <begin position="604"/>
        <end position="624"/>
    </location>
</feature>
<evidence type="ECO:0000256" key="4">
    <source>
        <dbReference type="SAM" id="MobiDB-lite"/>
    </source>
</evidence>
<feature type="region of interest" description="Disordered" evidence="4">
    <location>
        <begin position="1"/>
        <end position="33"/>
    </location>
</feature>
<dbReference type="SMART" id="SM00451">
    <property type="entry name" value="ZnF_U1"/>
    <property type="match status" value="1"/>
</dbReference>
<feature type="compositionally biased region" description="Polar residues" evidence="4">
    <location>
        <begin position="314"/>
        <end position="323"/>
    </location>
</feature>
<dbReference type="OrthoDB" id="5894at2759"/>
<dbReference type="InterPro" id="IPR022755">
    <property type="entry name" value="Znf_C2H2_jaz"/>
</dbReference>
<dbReference type="InterPro" id="IPR013087">
    <property type="entry name" value="Znf_C2H2_type"/>
</dbReference>
<keyword evidence="7" id="KW-1185">Reference proteome</keyword>
<dbReference type="PANTHER" id="PTHR44029">
    <property type="entry name" value="DNAJ HOMOLOG SUBFAMILY C MEMBER 21"/>
    <property type="match status" value="1"/>
</dbReference>
<dbReference type="Gene3D" id="1.10.287.110">
    <property type="entry name" value="DnaJ domain"/>
    <property type="match status" value="1"/>
</dbReference>
<dbReference type="InterPro" id="IPR001623">
    <property type="entry name" value="DnaJ_domain"/>
</dbReference>
<dbReference type="PROSITE" id="PS50076">
    <property type="entry name" value="DNAJ_2"/>
    <property type="match status" value="1"/>
</dbReference>
<organism evidence="6 7">
    <name type="scientific">Austropuccinia psidii MF-1</name>
    <dbReference type="NCBI Taxonomy" id="1389203"/>
    <lineage>
        <taxon>Eukaryota</taxon>
        <taxon>Fungi</taxon>
        <taxon>Dikarya</taxon>
        <taxon>Basidiomycota</taxon>
        <taxon>Pucciniomycotina</taxon>
        <taxon>Pucciniomycetes</taxon>
        <taxon>Pucciniales</taxon>
        <taxon>Sphaerophragmiaceae</taxon>
        <taxon>Austropuccinia</taxon>
    </lineage>
</organism>
<dbReference type="EMBL" id="AVOT02009016">
    <property type="protein sequence ID" value="MBW0487163.1"/>
    <property type="molecule type" value="Genomic_DNA"/>
</dbReference>
<dbReference type="InterPro" id="IPR036869">
    <property type="entry name" value="J_dom_sf"/>
</dbReference>
<dbReference type="InterPro" id="IPR003604">
    <property type="entry name" value="Matrin/U1-like-C_Znf_C2H2"/>
</dbReference>
<dbReference type="PROSITE" id="PS00028">
    <property type="entry name" value="ZINC_FINGER_C2H2_1"/>
    <property type="match status" value="2"/>
</dbReference>
<dbReference type="PANTHER" id="PTHR44029:SF1">
    <property type="entry name" value="DNAJ HOMOLOG SUBFAMILY C MEMBER 21"/>
    <property type="match status" value="1"/>
</dbReference>
<dbReference type="InterPro" id="IPR054076">
    <property type="entry name" value="ZUO1-like_ZHD"/>
</dbReference>
<evidence type="ECO:0000313" key="6">
    <source>
        <dbReference type="EMBL" id="MBW0487163.1"/>
    </source>
</evidence>
<accession>A0A9Q3H0E8</accession>
<dbReference type="SMART" id="SM00355">
    <property type="entry name" value="ZnF_C2H2"/>
    <property type="match status" value="2"/>
</dbReference>
<comment type="caution">
    <text evidence="6">The sequence shown here is derived from an EMBL/GenBank/DDBJ whole genome shotgun (WGS) entry which is preliminary data.</text>
</comment>
<name>A0A9Q3H0E8_9BASI</name>
<feature type="region of interest" description="Disordered" evidence="4">
    <location>
        <begin position="298"/>
        <end position="344"/>
    </location>
</feature>
<feature type="compositionally biased region" description="Polar residues" evidence="4">
    <location>
        <begin position="445"/>
        <end position="457"/>
    </location>
</feature>
<evidence type="ECO:0000256" key="1">
    <source>
        <dbReference type="ARBA" id="ARBA00022723"/>
    </source>
</evidence>
<feature type="domain" description="J" evidence="5">
    <location>
        <begin position="33"/>
        <end position="99"/>
    </location>
</feature>
<proteinExistence type="predicted"/>
<feature type="region of interest" description="Disordered" evidence="4">
    <location>
        <begin position="444"/>
        <end position="463"/>
    </location>
</feature>
<dbReference type="GO" id="GO:0005737">
    <property type="term" value="C:cytoplasm"/>
    <property type="evidence" value="ECO:0007669"/>
    <property type="project" value="TreeGrafter"/>
</dbReference>
<dbReference type="CDD" id="cd06257">
    <property type="entry name" value="DnaJ"/>
    <property type="match status" value="1"/>
</dbReference>
<dbReference type="GO" id="GO:0008270">
    <property type="term" value="F:zinc ion binding"/>
    <property type="evidence" value="ECO:0007669"/>
    <property type="project" value="UniProtKB-KW"/>
</dbReference>
<dbReference type="InterPro" id="IPR051964">
    <property type="entry name" value="Chaperone_stress_response"/>
</dbReference>
<dbReference type="InterPro" id="IPR036236">
    <property type="entry name" value="Znf_C2H2_sf"/>
</dbReference>
<dbReference type="AlphaFoldDB" id="A0A9Q3H0E8"/>
<feature type="compositionally biased region" description="Basic residues" evidence="4">
    <location>
        <begin position="611"/>
        <end position="624"/>
    </location>
</feature>
<feature type="region of interest" description="Disordered" evidence="4">
    <location>
        <begin position="106"/>
        <end position="129"/>
    </location>
</feature>
<dbReference type="Pfam" id="PF00226">
    <property type="entry name" value="DnaJ"/>
    <property type="match status" value="1"/>
</dbReference>
<dbReference type="Proteomes" id="UP000765509">
    <property type="component" value="Unassembled WGS sequence"/>
</dbReference>
<keyword evidence="2" id="KW-0863">Zinc-finger</keyword>
<feature type="region of interest" description="Disordered" evidence="4">
    <location>
        <begin position="408"/>
        <end position="436"/>
    </location>
</feature>
<evidence type="ECO:0000256" key="3">
    <source>
        <dbReference type="ARBA" id="ARBA00022833"/>
    </source>
</evidence>
<keyword evidence="3" id="KW-0862">Zinc</keyword>
<dbReference type="Pfam" id="PF12171">
    <property type="entry name" value="zf-C2H2_jaz"/>
    <property type="match status" value="1"/>
</dbReference>
<gene>
    <name evidence="6" type="ORF">O181_026878</name>
</gene>
<dbReference type="SMART" id="SM00271">
    <property type="entry name" value="DnaJ"/>
    <property type="match status" value="1"/>
</dbReference>
<dbReference type="PRINTS" id="PR00625">
    <property type="entry name" value="JDOMAIN"/>
</dbReference>
<feature type="compositionally biased region" description="Polar residues" evidence="4">
    <location>
        <begin position="410"/>
        <end position="433"/>
    </location>
</feature>